<dbReference type="Proteomes" id="UP000028837">
    <property type="component" value="Unassembled WGS sequence"/>
</dbReference>
<dbReference type="AlphaFoldDB" id="A0A086JPB4"/>
<sequence>MTLLSTFNKLTIPKENKWVKKDMRHQYTTNLPADPCNVKISVTEAPEHPSASLAMNKCNAAGNTLNVSASPKAPQLGLPASFSSETGREECVRQHRRPMPGGGGTVQSGRGGSCWRTADGYTANREYSIRCCYQQAAAGAGTALLQVFTTRE</sequence>
<name>A0A086JPB4_TOXGO</name>
<protein>
    <submittedName>
        <fullName evidence="1">Uncharacterized protein</fullName>
    </submittedName>
</protein>
<organism evidence="1 2">
    <name type="scientific">Toxoplasma gondii GAB2-2007-GAL-DOM2</name>
    <dbReference type="NCBI Taxonomy" id="1130820"/>
    <lineage>
        <taxon>Eukaryota</taxon>
        <taxon>Sar</taxon>
        <taxon>Alveolata</taxon>
        <taxon>Apicomplexa</taxon>
        <taxon>Conoidasida</taxon>
        <taxon>Coccidia</taxon>
        <taxon>Eucoccidiorida</taxon>
        <taxon>Eimeriorina</taxon>
        <taxon>Sarcocystidae</taxon>
        <taxon>Toxoplasma</taxon>
    </lineage>
</organism>
<proteinExistence type="predicted"/>
<evidence type="ECO:0000313" key="2">
    <source>
        <dbReference type="Proteomes" id="UP000028837"/>
    </source>
</evidence>
<dbReference type="EMBL" id="AHZU02001287">
    <property type="protein sequence ID" value="KFG33982.1"/>
    <property type="molecule type" value="Genomic_DNA"/>
</dbReference>
<comment type="caution">
    <text evidence="1">The sequence shown here is derived from an EMBL/GenBank/DDBJ whole genome shotgun (WGS) entry which is preliminary data.</text>
</comment>
<gene>
    <name evidence="1" type="ORF">TGDOM2_259280</name>
</gene>
<dbReference type="OrthoDB" id="10510220at2759"/>
<accession>A0A086JPB4</accession>
<dbReference type="VEuPathDB" id="ToxoDB:TGDOM2_259280"/>
<evidence type="ECO:0000313" key="1">
    <source>
        <dbReference type="EMBL" id="KFG33982.1"/>
    </source>
</evidence>
<reference evidence="1 2" key="1">
    <citation type="submission" date="2014-02" db="EMBL/GenBank/DDBJ databases">
        <authorList>
            <person name="Sibley D."/>
            <person name="Venepally P."/>
            <person name="Karamycheva S."/>
            <person name="Hadjithomas M."/>
            <person name="Khan A."/>
            <person name="Brunk B."/>
            <person name="Roos D."/>
            <person name="Caler E."/>
            <person name="Lorenzi H."/>
        </authorList>
    </citation>
    <scope>NUCLEOTIDE SEQUENCE [LARGE SCALE GENOMIC DNA]</scope>
    <source>
        <strain evidence="1 2">GAB2-2007-GAL-DOM2</strain>
    </source>
</reference>